<dbReference type="CDD" id="cd12913">
    <property type="entry name" value="PDC1_MCP_like"/>
    <property type="match status" value="1"/>
</dbReference>
<dbReference type="Pfam" id="PF00015">
    <property type="entry name" value="MCPsignal"/>
    <property type="match status" value="1"/>
</dbReference>
<dbReference type="InterPro" id="IPR004089">
    <property type="entry name" value="MCPsignal_dom"/>
</dbReference>
<dbReference type="Pfam" id="PF22673">
    <property type="entry name" value="MCP-like_PDC_1"/>
    <property type="match status" value="1"/>
</dbReference>
<dbReference type="Gene3D" id="1.10.287.950">
    <property type="entry name" value="Methyl-accepting chemotaxis protein"/>
    <property type="match status" value="1"/>
</dbReference>
<name>A0ABX1XZD5_9BACL</name>
<dbReference type="CDD" id="cd12912">
    <property type="entry name" value="PDC2_MCP_like"/>
    <property type="match status" value="1"/>
</dbReference>
<feature type="domain" description="HAMP" evidence="9">
    <location>
        <begin position="326"/>
        <end position="378"/>
    </location>
</feature>
<feature type="domain" description="Methyl-accepting transducer" evidence="8">
    <location>
        <begin position="397"/>
        <end position="668"/>
    </location>
</feature>
<comment type="caution">
    <text evidence="10">The sequence shown here is derived from an EMBL/GenBank/DDBJ whole genome shotgun (WGS) entry which is preliminary data.</text>
</comment>
<evidence type="ECO:0000313" key="11">
    <source>
        <dbReference type="Proteomes" id="UP000616779"/>
    </source>
</evidence>
<evidence type="ECO:0000256" key="7">
    <source>
        <dbReference type="SAM" id="Phobius"/>
    </source>
</evidence>
<evidence type="ECO:0000256" key="4">
    <source>
        <dbReference type="ARBA" id="ARBA00023224"/>
    </source>
</evidence>
<reference evidence="10 11" key="1">
    <citation type="submission" date="2019-10" db="EMBL/GenBank/DDBJ databases">
        <title>Description of Paenibacillus terrestris sp. nov.</title>
        <authorList>
            <person name="Carlier A."/>
            <person name="Qi S."/>
        </authorList>
    </citation>
    <scope>NUCLEOTIDE SEQUENCE [LARGE SCALE GENOMIC DNA]</scope>
    <source>
        <strain evidence="10 11">LMG 31458</strain>
    </source>
</reference>
<keyword evidence="11" id="KW-1185">Reference proteome</keyword>
<accession>A0ABX1XZD5</accession>
<evidence type="ECO:0000259" key="8">
    <source>
        <dbReference type="PROSITE" id="PS50111"/>
    </source>
</evidence>
<dbReference type="PROSITE" id="PS50885">
    <property type="entry name" value="HAMP"/>
    <property type="match status" value="1"/>
</dbReference>
<dbReference type="Pfam" id="PF00672">
    <property type="entry name" value="HAMP"/>
    <property type="match status" value="1"/>
</dbReference>
<feature type="transmembrane region" description="Helical" evidence="7">
    <location>
        <begin position="302"/>
        <end position="329"/>
    </location>
</feature>
<feature type="transmembrane region" description="Helical" evidence="7">
    <location>
        <begin position="12"/>
        <end position="32"/>
    </location>
</feature>
<sequence>MMKLKSIQSKFMLLLVPLIVVTLFGIVAFAYVKSKGLINNEIGLKMQQQLESVTSSINGKLVVHRKVGEVLARTVEFAPNQLTLDNYNKILTSDLATSEDTFGLGIFFEPFKYNAKTKYFSSYAFREGDKINLTQDYNAADYDYPHWDWYKVAQDTKQSVAYSDPYYDEPTKVTMVTASVPVYDQKKQFLAVVTGDFNLARLQKLVEETKVGRTGWAFMVDAKGNYLALPDKSKVMKVSMNKDPNPSISALAPTLLSQPNGESTITDDMGTNRIYYQKIPETGWTIALVMPEKELLEPVNKLVVSLGIGGLIALVIMVLVIILFSRYLINLIRKAKAMAGRIAEGDLTQHMEVKTSDELGQMGHSFNEMIQRLRTMLGSISMHTHTVASMSEQLSASAEETSRATEQIADCIQQVASSADEQSHMNDTSKKTVTDIAKRLVSIVDGVKKVNDSTEKTAETAEKGNRAVGEVTEQMKLIHRNMEQSSMIVDELSGKSLQIGEMITLITSLSSQTNLLALNASIEAARAGEQGKGFAVVATEVRKLAEQSATAADRIRSLIGDIQSEINSAVDSMNKGTQAVNDGTLMSESAKAAFLAILQAVEDVFGHVKEVSQSAIFIQSDSKHMVEVVEQICAISSQSLESTHSIAAAAEQQLASMEEVSAASQSLSKMADELQEVVKVFKV</sequence>
<evidence type="ECO:0000256" key="3">
    <source>
        <dbReference type="ARBA" id="ARBA00023136"/>
    </source>
</evidence>
<organism evidence="10 11">
    <name type="scientific">Paenibacillus phytorum</name>
    <dbReference type="NCBI Taxonomy" id="2654977"/>
    <lineage>
        <taxon>Bacteria</taxon>
        <taxon>Bacillati</taxon>
        <taxon>Bacillota</taxon>
        <taxon>Bacilli</taxon>
        <taxon>Bacillales</taxon>
        <taxon>Paenibacillaceae</taxon>
        <taxon>Paenibacillus</taxon>
    </lineage>
</organism>
<dbReference type="Proteomes" id="UP000616779">
    <property type="component" value="Unassembled WGS sequence"/>
</dbReference>
<dbReference type="InterPro" id="IPR003660">
    <property type="entry name" value="HAMP_dom"/>
</dbReference>
<dbReference type="PROSITE" id="PS50111">
    <property type="entry name" value="CHEMOTAXIS_TRANSDUC_2"/>
    <property type="match status" value="1"/>
</dbReference>
<dbReference type="CDD" id="cd11386">
    <property type="entry name" value="MCP_signal"/>
    <property type="match status" value="1"/>
</dbReference>
<dbReference type="CDD" id="cd06225">
    <property type="entry name" value="HAMP"/>
    <property type="match status" value="1"/>
</dbReference>
<keyword evidence="2" id="KW-1003">Cell membrane</keyword>
<dbReference type="Gene3D" id="3.30.450.20">
    <property type="entry name" value="PAS domain"/>
    <property type="match status" value="2"/>
</dbReference>
<evidence type="ECO:0000256" key="6">
    <source>
        <dbReference type="PROSITE-ProRule" id="PRU00284"/>
    </source>
</evidence>
<gene>
    <name evidence="10" type="ORF">GC098_21590</name>
</gene>
<dbReference type="EMBL" id="WHOA01000147">
    <property type="protein sequence ID" value="NOU73960.1"/>
    <property type="molecule type" value="Genomic_DNA"/>
</dbReference>
<proteinExistence type="inferred from homology"/>
<comment type="similarity">
    <text evidence="5">Belongs to the methyl-accepting chemotaxis (MCP) protein family.</text>
</comment>
<comment type="subcellular location">
    <subcellularLocation>
        <location evidence="1">Cell membrane</location>
    </subcellularLocation>
</comment>
<dbReference type="SMART" id="SM00283">
    <property type="entry name" value="MA"/>
    <property type="match status" value="1"/>
</dbReference>
<keyword evidence="3 7" id="KW-0472">Membrane</keyword>
<keyword evidence="7" id="KW-0812">Transmembrane</keyword>
<dbReference type="Gene3D" id="6.10.340.10">
    <property type="match status" value="1"/>
</dbReference>
<keyword evidence="7" id="KW-1133">Transmembrane helix</keyword>
<dbReference type="InterPro" id="IPR029151">
    <property type="entry name" value="Sensor-like_sf"/>
</dbReference>
<evidence type="ECO:0000259" key="9">
    <source>
        <dbReference type="PROSITE" id="PS50885"/>
    </source>
</evidence>
<evidence type="ECO:0000256" key="5">
    <source>
        <dbReference type="ARBA" id="ARBA00029447"/>
    </source>
</evidence>
<dbReference type="SUPFAM" id="SSF58104">
    <property type="entry name" value="Methyl-accepting chemotaxis protein (MCP) signaling domain"/>
    <property type="match status" value="1"/>
</dbReference>
<dbReference type="PANTHER" id="PTHR32089:SF112">
    <property type="entry name" value="LYSOZYME-LIKE PROTEIN-RELATED"/>
    <property type="match status" value="1"/>
</dbReference>
<evidence type="ECO:0000313" key="10">
    <source>
        <dbReference type="EMBL" id="NOU73960.1"/>
    </source>
</evidence>
<protein>
    <submittedName>
        <fullName evidence="10">HAMP domain-containing protein</fullName>
    </submittedName>
</protein>
<evidence type="ECO:0000256" key="2">
    <source>
        <dbReference type="ARBA" id="ARBA00022475"/>
    </source>
</evidence>
<dbReference type="SUPFAM" id="SSF103190">
    <property type="entry name" value="Sensory domain-like"/>
    <property type="match status" value="1"/>
</dbReference>
<dbReference type="PANTHER" id="PTHR32089">
    <property type="entry name" value="METHYL-ACCEPTING CHEMOTAXIS PROTEIN MCPB"/>
    <property type="match status" value="1"/>
</dbReference>
<dbReference type="SMART" id="SM00304">
    <property type="entry name" value="HAMP"/>
    <property type="match status" value="1"/>
</dbReference>
<evidence type="ECO:0000256" key="1">
    <source>
        <dbReference type="ARBA" id="ARBA00004236"/>
    </source>
</evidence>
<keyword evidence="4 6" id="KW-0807">Transducer</keyword>